<reference evidence="4 5" key="1">
    <citation type="submission" date="2019-03" db="EMBL/GenBank/DDBJ databases">
        <title>Genomic Encyclopedia of Type Strains, Phase IV (KMG-IV): sequencing the most valuable type-strain genomes for metagenomic binning, comparative biology and taxonomic classification.</title>
        <authorList>
            <person name="Goeker M."/>
        </authorList>
    </citation>
    <scope>NUCLEOTIDE SEQUENCE [LARGE SCALE GENOMIC DNA]</scope>
    <source>
        <strain evidence="4 5">DSM 25082</strain>
    </source>
</reference>
<dbReference type="AlphaFoldDB" id="A0A4R6MRV1"/>
<accession>A0A4R6MRV1</accession>
<gene>
    <name evidence="4" type="ORF">DFR39_11445</name>
</gene>
<evidence type="ECO:0000256" key="3">
    <source>
        <dbReference type="SAM" id="Coils"/>
    </source>
</evidence>
<comment type="similarity">
    <text evidence="1 2">Belongs to the outer membrane factor (OMF) (TC 1.B.17) family.</text>
</comment>
<keyword evidence="3" id="KW-0175">Coiled coil</keyword>
<dbReference type="PANTHER" id="PTHR30203">
    <property type="entry name" value="OUTER MEMBRANE CATION EFFLUX PROTEIN"/>
    <property type="match status" value="1"/>
</dbReference>
<feature type="chain" id="PRO_5021037475" evidence="2">
    <location>
        <begin position="27"/>
        <end position="472"/>
    </location>
</feature>
<dbReference type="InterPro" id="IPR010131">
    <property type="entry name" value="MdtP/NodT-like"/>
</dbReference>
<dbReference type="Gene3D" id="2.20.200.10">
    <property type="entry name" value="Outer membrane efflux proteins (OEP)"/>
    <property type="match status" value="1"/>
</dbReference>
<dbReference type="Gene3D" id="1.20.1600.10">
    <property type="entry name" value="Outer membrane efflux proteins (OEP)"/>
    <property type="match status" value="1"/>
</dbReference>
<comment type="subcellular location">
    <subcellularLocation>
        <location evidence="2">Cell membrane</location>
        <topology evidence="2">Lipid-anchor</topology>
    </subcellularLocation>
</comment>
<dbReference type="SUPFAM" id="SSF56954">
    <property type="entry name" value="Outer membrane efflux proteins (OEP)"/>
    <property type="match status" value="1"/>
</dbReference>
<evidence type="ECO:0000256" key="1">
    <source>
        <dbReference type="ARBA" id="ARBA00007613"/>
    </source>
</evidence>
<keyword evidence="2" id="KW-0449">Lipoprotein</keyword>
<feature type="coiled-coil region" evidence="3">
    <location>
        <begin position="230"/>
        <end position="257"/>
    </location>
</feature>
<evidence type="ECO:0000256" key="2">
    <source>
        <dbReference type="RuleBase" id="RU362097"/>
    </source>
</evidence>
<evidence type="ECO:0000313" key="4">
    <source>
        <dbReference type="EMBL" id="TDP04556.1"/>
    </source>
</evidence>
<sequence>MNKSYKTFSSLSALAAALLLAGCANLAPDYQRPAAPVAGDWPSAAKPAETAQAPQAAELPWQQFYAGDARVRALIELALLNNRDLRVALLNVDKARAQYRISDAARWPTVSAGLSGQRSPASNGSGTINSVYQAGLQVTAYELDLFGKLKNNSESALASYLATAEGQRAARLSLVAGVAAAQLNLQAAEELLTLSRQTLATREDSLRLSRTKFEVGAASQLDLSSAESAAGAARASLAAAQRARDEAENALVLLVGQPLPAGLPAAQPLQALQLPRVPAGLPSEVLVSRPDVLQAEQQLRAANANIGAARAAVFPSITLTASAGTASTQLSDLFRNSAWSFASQILMPIFDAGRNQANIEVAKANQGIALAQYEKTVQTAFREVADALAGLATLDEQLSGQEQQARAEAQRLALVELRFGNGVSNSLELLDAQRASYAAQQALLQVRLAKALNRVQLYKVLGGGAADTAKSS</sequence>
<protein>
    <submittedName>
        <fullName evidence="4">Multidrug efflux system outer membrane protein</fullName>
    </submittedName>
</protein>
<dbReference type="PROSITE" id="PS51257">
    <property type="entry name" value="PROKAR_LIPOPROTEIN"/>
    <property type="match status" value="1"/>
</dbReference>
<keyword evidence="2" id="KW-0732">Signal</keyword>
<keyword evidence="2" id="KW-0564">Palmitate</keyword>
<organism evidence="4 5">
    <name type="scientific">Roseateles asaccharophilus</name>
    <dbReference type="NCBI Taxonomy" id="582607"/>
    <lineage>
        <taxon>Bacteria</taxon>
        <taxon>Pseudomonadati</taxon>
        <taxon>Pseudomonadota</taxon>
        <taxon>Betaproteobacteria</taxon>
        <taxon>Burkholderiales</taxon>
        <taxon>Sphaerotilaceae</taxon>
        <taxon>Roseateles</taxon>
    </lineage>
</organism>
<dbReference type="GO" id="GO:0005886">
    <property type="term" value="C:plasma membrane"/>
    <property type="evidence" value="ECO:0007669"/>
    <property type="project" value="UniProtKB-SubCell"/>
</dbReference>
<name>A0A4R6MRV1_9BURK</name>
<keyword evidence="2" id="KW-1134">Transmembrane beta strand</keyword>
<dbReference type="EMBL" id="SNXE01000014">
    <property type="protein sequence ID" value="TDP04556.1"/>
    <property type="molecule type" value="Genomic_DNA"/>
</dbReference>
<proteinExistence type="inferred from homology"/>
<dbReference type="PANTHER" id="PTHR30203:SF32">
    <property type="entry name" value="CATION EFFLUX SYSTEM PROTEIN CUSC"/>
    <property type="match status" value="1"/>
</dbReference>
<feature type="signal peptide" evidence="2">
    <location>
        <begin position="1"/>
        <end position="26"/>
    </location>
</feature>
<keyword evidence="5" id="KW-1185">Reference proteome</keyword>
<dbReference type="Proteomes" id="UP000295357">
    <property type="component" value="Unassembled WGS sequence"/>
</dbReference>
<comment type="caution">
    <text evidence="4">The sequence shown here is derived from an EMBL/GenBank/DDBJ whole genome shotgun (WGS) entry which is preliminary data.</text>
</comment>
<dbReference type="InterPro" id="IPR003423">
    <property type="entry name" value="OMP_efflux"/>
</dbReference>
<dbReference type="NCBIfam" id="TIGR01845">
    <property type="entry name" value="outer_NodT"/>
    <property type="match status" value="1"/>
</dbReference>
<dbReference type="Pfam" id="PF02321">
    <property type="entry name" value="OEP"/>
    <property type="match status" value="2"/>
</dbReference>
<keyword evidence="2" id="KW-0472">Membrane</keyword>
<dbReference type="RefSeq" id="WP_133605515.1">
    <property type="nucleotide sequence ID" value="NZ_JAUFPJ010000012.1"/>
</dbReference>
<dbReference type="GO" id="GO:0015562">
    <property type="term" value="F:efflux transmembrane transporter activity"/>
    <property type="evidence" value="ECO:0007669"/>
    <property type="project" value="InterPro"/>
</dbReference>
<evidence type="ECO:0000313" key="5">
    <source>
        <dbReference type="Proteomes" id="UP000295357"/>
    </source>
</evidence>
<dbReference type="OrthoDB" id="9770517at2"/>
<keyword evidence="2" id="KW-0812">Transmembrane</keyword>